<dbReference type="EMBL" id="LXQA010108953">
    <property type="protein sequence ID" value="MCI18189.1"/>
    <property type="molecule type" value="Genomic_DNA"/>
</dbReference>
<evidence type="ECO:0000313" key="1">
    <source>
        <dbReference type="EMBL" id="MCI18189.1"/>
    </source>
</evidence>
<keyword evidence="2" id="KW-1185">Reference proteome</keyword>
<sequence length="46" mass="4941">EWHGDSKEVDRTTANPGYHRGVWVKGVCPVGREGVYKVSGGSGGRL</sequence>
<feature type="non-terminal residue" evidence="1">
    <location>
        <position position="1"/>
    </location>
</feature>
<dbReference type="Proteomes" id="UP000265520">
    <property type="component" value="Unassembled WGS sequence"/>
</dbReference>
<name>A0A392Q2W8_9FABA</name>
<evidence type="ECO:0000313" key="2">
    <source>
        <dbReference type="Proteomes" id="UP000265520"/>
    </source>
</evidence>
<organism evidence="1 2">
    <name type="scientific">Trifolium medium</name>
    <dbReference type="NCBI Taxonomy" id="97028"/>
    <lineage>
        <taxon>Eukaryota</taxon>
        <taxon>Viridiplantae</taxon>
        <taxon>Streptophyta</taxon>
        <taxon>Embryophyta</taxon>
        <taxon>Tracheophyta</taxon>
        <taxon>Spermatophyta</taxon>
        <taxon>Magnoliopsida</taxon>
        <taxon>eudicotyledons</taxon>
        <taxon>Gunneridae</taxon>
        <taxon>Pentapetalae</taxon>
        <taxon>rosids</taxon>
        <taxon>fabids</taxon>
        <taxon>Fabales</taxon>
        <taxon>Fabaceae</taxon>
        <taxon>Papilionoideae</taxon>
        <taxon>50 kb inversion clade</taxon>
        <taxon>NPAAA clade</taxon>
        <taxon>Hologalegina</taxon>
        <taxon>IRL clade</taxon>
        <taxon>Trifolieae</taxon>
        <taxon>Trifolium</taxon>
    </lineage>
</organism>
<comment type="caution">
    <text evidence="1">The sequence shown here is derived from an EMBL/GenBank/DDBJ whole genome shotgun (WGS) entry which is preliminary data.</text>
</comment>
<reference evidence="1 2" key="1">
    <citation type="journal article" date="2018" name="Front. Plant Sci.">
        <title>Red Clover (Trifolium pratense) and Zigzag Clover (T. medium) - A Picture of Genomic Similarities and Differences.</title>
        <authorList>
            <person name="Dluhosova J."/>
            <person name="Istvanek J."/>
            <person name="Nedelnik J."/>
            <person name="Repkova J."/>
        </authorList>
    </citation>
    <scope>NUCLEOTIDE SEQUENCE [LARGE SCALE GENOMIC DNA]</scope>
    <source>
        <strain evidence="2">cv. 10/8</strain>
        <tissue evidence="1">Leaf</tissue>
    </source>
</reference>
<protein>
    <submittedName>
        <fullName evidence="1">Uncharacterized protein</fullName>
    </submittedName>
</protein>
<proteinExistence type="predicted"/>
<dbReference type="AlphaFoldDB" id="A0A392Q2W8"/>
<accession>A0A392Q2W8</accession>